<protein>
    <submittedName>
        <fullName evidence="1">Uncharacterized protein</fullName>
    </submittedName>
</protein>
<keyword evidence="4" id="KW-1185">Reference proteome</keyword>
<evidence type="ECO:0000313" key="1">
    <source>
        <dbReference type="EMBL" id="CAF2134944.1"/>
    </source>
</evidence>
<dbReference type="Proteomes" id="UP000663866">
    <property type="component" value="Unassembled WGS sequence"/>
</dbReference>
<dbReference type="Proteomes" id="UP000663856">
    <property type="component" value="Unassembled WGS sequence"/>
</dbReference>
<gene>
    <name evidence="2" type="ORF">OVN521_LOCUS35775</name>
    <name evidence="1" type="ORF">WKI299_LOCUS27092</name>
</gene>
<accession>A0A816WAW7</accession>
<dbReference type="AlphaFoldDB" id="A0A816WAW7"/>
<organism evidence="1 3">
    <name type="scientific">Rotaria magnacalcarata</name>
    <dbReference type="NCBI Taxonomy" id="392030"/>
    <lineage>
        <taxon>Eukaryota</taxon>
        <taxon>Metazoa</taxon>
        <taxon>Spiralia</taxon>
        <taxon>Gnathifera</taxon>
        <taxon>Rotifera</taxon>
        <taxon>Eurotatoria</taxon>
        <taxon>Bdelloidea</taxon>
        <taxon>Philodinida</taxon>
        <taxon>Philodinidae</taxon>
        <taxon>Rotaria</taxon>
    </lineage>
</organism>
<reference evidence="1" key="1">
    <citation type="submission" date="2021-02" db="EMBL/GenBank/DDBJ databases">
        <authorList>
            <person name="Nowell W R."/>
        </authorList>
    </citation>
    <scope>NUCLEOTIDE SEQUENCE</scope>
</reference>
<name>A0A816WAW7_9BILA</name>
<comment type="caution">
    <text evidence="1">The sequence shown here is derived from an EMBL/GenBank/DDBJ whole genome shotgun (WGS) entry which is preliminary data.</text>
</comment>
<sequence>MLVLPTNFINALDTAFNIEQYLDPKPNLGYRFERKIAEMMLEKKITADQEKNIRTRSQNFLICLFKELKQRLPENLNILKNVQCFSVGNTLRHIKEPIIPLLQSMHLNEEEIASIEIQYNSIHLLQWKNTTNTEAFWAEVFDFKDASGGNPFKEISAFALNLLILVILPNSNAE</sequence>
<proteinExistence type="predicted"/>
<feature type="non-terminal residue" evidence="1">
    <location>
        <position position="174"/>
    </location>
</feature>
<evidence type="ECO:0000313" key="2">
    <source>
        <dbReference type="EMBL" id="CAF4415906.1"/>
    </source>
</evidence>
<dbReference type="EMBL" id="CAJOBG010042117">
    <property type="protein sequence ID" value="CAF4415906.1"/>
    <property type="molecule type" value="Genomic_DNA"/>
</dbReference>
<evidence type="ECO:0000313" key="3">
    <source>
        <dbReference type="Proteomes" id="UP000663856"/>
    </source>
</evidence>
<evidence type="ECO:0000313" key="4">
    <source>
        <dbReference type="Proteomes" id="UP000663866"/>
    </source>
</evidence>
<dbReference type="EMBL" id="CAJNRF010011774">
    <property type="protein sequence ID" value="CAF2134944.1"/>
    <property type="molecule type" value="Genomic_DNA"/>
</dbReference>